<feature type="region of interest" description="Disordered" evidence="1">
    <location>
        <begin position="1"/>
        <end position="39"/>
    </location>
</feature>
<evidence type="ECO:0000313" key="3">
    <source>
        <dbReference type="Proteomes" id="UP001597187"/>
    </source>
</evidence>
<feature type="compositionally biased region" description="Acidic residues" evidence="1">
    <location>
        <begin position="1"/>
        <end position="21"/>
    </location>
</feature>
<evidence type="ECO:0000256" key="1">
    <source>
        <dbReference type="SAM" id="MobiDB-lite"/>
    </source>
</evidence>
<evidence type="ECO:0008006" key="4">
    <source>
        <dbReference type="Google" id="ProtNLM"/>
    </source>
</evidence>
<proteinExistence type="predicted"/>
<name>A0ABD6AYR3_9EURY</name>
<dbReference type="Proteomes" id="UP001597187">
    <property type="component" value="Unassembled WGS sequence"/>
</dbReference>
<gene>
    <name evidence="2" type="ORF">ACFSBT_16575</name>
</gene>
<organism evidence="2 3">
    <name type="scientific">Halomarina rubra</name>
    <dbReference type="NCBI Taxonomy" id="2071873"/>
    <lineage>
        <taxon>Archaea</taxon>
        <taxon>Methanobacteriati</taxon>
        <taxon>Methanobacteriota</taxon>
        <taxon>Stenosarchaea group</taxon>
        <taxon>Halobacteria</taxon>
        <taxon>Halobacteriales</taxon>
        <taxon>Natronomonadaceae</taxon>
        <taxon>Halomarina</taxon>
    </lineage>
</organism>
<dbReference type="Pfam" id="PF24373">
    <property type="entry name" value="DUF7529"/>
    <property type="match status" value="1"/>
</dbReference>
<evidence type="ECO:0000313" key="2">
    <source>
        <dbReference type="EMBL" id="MFD1514897.1"/>
    </source>
</evidence>
<comment type="caution">
    <text evidence="2">The sequence shown here is derived from an EMBL/GenBank/DDBJ whole genome shotgun (WGS) entry which is preliminary data.</text>
</comment>
<reference evidence="2 3" key="1">
    <citation type="journal article" date="2019" name="Int. J. Syst. Evol. Microbiol.">
        <title>The Global Catalogue of Microorganisms (GCM) 10K type strain sequencing project: providing services to taxonomists for standard genome sequencing and annotation.</title>
        <authorList>
            <consortium name="The Broad Institute Genomics Platform"/>
            <consortium name="The Broad Institute Genome Sequencing Center for Infectious Disease"/>
            <person name="Wu L."/>
            <person name="Ma J."/>
        </authorList>
    </citation>
    <scope>NUCLEOTIDE SEQUENCE [LARGE SCALE GENOMIC DNA]</scope>
    <source>
        <strain evidence="2 3">CGMCC 1.12563</strain>
    </source>
</reference>
<dbReference type="EMBL" id="JBHUDC010000008">
    <property type="protein sequence ID" value="MFD1514897.1"/>
    <property type="molecule type" value="Genomic_DNA"/>
</dbReference>
<dbReference type="RefSeq" id="WP_250874827.1">
    <property type="nucleotide sequence ID" value="NZ_JALXFV010000008.1"/>
</dbReference>
<keyword evidence="3" id="KW-1185">Reference proteome</keyword>
<dbReference type="InterPro" id="IPR055951">
    <property type="entry name" value="DUF7529"/>
</dbReference>
<dbReference type="AlphaFoldDB" id="A0ABD6AYR3"/>
<accession>A0ABD6AYR3</accession>
<sequence>MSDEEPTEGSGGDDAEAASEDVPEKAPPAMDEPTPVKGLGGVREYWEDIVADMEVTAEEYRERGWETLELHPGQVWPDFDARAFDVLLPDSEYEALVEFVDAGDVDDYDVFRAEVAMVFFLLVLRDEERKRAVFVPGYYDFGHGKKLYHSLDDGETLGVSAHRLKRDGTVEFALEHPEPFFPEDVREAELE</sequence>
<protein>
    <recommendedName>
        <fullName evidence="4">DUF1851 domain-containing protein</fullName>
    </recommendedName>
</protein>